<evidence type="ECO:0000313" key="2">
    <source>
        <dbReference type="EMBL" id="XCM83471.1"/>
    </source>
</evidence>
<feature type="region of interest" description="Disordered" evidence="1">
    <location>
        <begin position="1"/>
        <end position="29"/>
    </location>
</feature>
<gene>
    <name evidence="2" type="ORF">ABWK59_33380</name>
</gene>
<name>A0AAU8K5E5_9ACTN</name>
<reference evidence="2" key="1">
    <citation type="submission" date="2024-06" db="EMBL/GenBank/DDBJ databases">
        <title>The genome sequences of Kitasatospora sp. strain HUAS MG31.</title>
        <authorList>
            <person name="Mo P."/>
        </authorList>
    </citation>
    <scope>NUCLEOTIDE SEQUENCE</scope>
    <source>
        <strain evidence="2">HUAS MG31</strain>
    </source>
</reference>
<dbReference type="RefSeq" id="WP_354644407.1">
    <property type="nucleotide sequence ID" value="NZ_CP159872.1"/>
</dbReference>
<evidence type="ECO:0000256" key="1">
    <source>
        <dbReference type="SAM" id="MobiDB-lite"/>
    </source>
</evidence>
<dbReference type="AlphaFoldDB" id="A0AAU8K5E5"/>
<accession>A0AAU8K5E5</accession>
<proteinExistence type="predicted"/>
<evidence type="ECO:0008006" key="3">
    <source>
        <dbReference type="Google" id="ProtNLM"/>
    </source>
</evidence>
<dbReference type="KEGG" id="kcm:ABWK59_33380"/>
<protein>
    <recommendedName>
        <fullName evidence="3">YD repeat-containing protein</fullName>
    </recommendedName>
</protein>
<dbReference type="EMBL" id="CP159872">
    <property type="protein sequence ID" value="XCM83471.1"/>
    <property type="molecule type" value="Genomic_DNA"/>
</dbReference>
<sequence length="90" mass="9525">MSGDTGTYRTAGAEREAAQGRTPVPRHRPGMTIRTYRVAADGTRYGHRGPVTLVPDGTAPIPRFPDWPACACPRHAVRATHTPGPPPAAG</sequence>
<organism evidence="2">
    <name type="scientific">Kitasatospora camelliae</name>
    <dbReference type="NCBI Taxonomy" id="3156397"/>
    <lineage>
        <taxon>Bacteria</taxon>
        <taxon>Bacillati</taxon>
        <taxon>Actinomycetota</taxon>
        <taxon>Actinomycetes</taxon>
        <taxon>Kitasatosporales</taxon>
        <taxon>Streptomycetaceae</taxon>
        <taxon>Kitasatospora</taxon>
    </lineage>
</organism>